<evidence type="ECO:0000256" key="5">
    <source>
        <dbReference type="ARBA" id="ARBA00023242"/>
    </source>
</evidence>
<dbReference type="InterPro" id="IPR046347">
    <property type="entry name" value="bZIP_sf"/>
</dbReference>
<keyword evidence="5" id="KW-0539">Nucleus</keyword>
<evidence type="ECO:0000256" key="6">
    <source>
        <dbReference type="SAM" id="Coils"/>
    </source>
</evidence>
<name>A0AAN8Z2V7_9MAGN</name>
<evidence type="ECO:0000259" key="7">
    <source>
        <dbReference type="PROSITE" id="PS50217"/>
    </source>
</evidence>
<feature type="domain" description="BZIP" evidence="7">
    <location>
        <begin position="49"/>
        <end position="112"/>
    </location>
</feature>
<dbReference type="GO" id="GO:0003677">
    <property type="term" value="F:DNA binding"/>
    <property type="evidence" value="ECO:0007669"/>
    <property type="project" value="UniProtKB-KW"/>
</dbReference>
<organism evidence="8 9">
    <name type="scientific">Dillenia turbinata</name>
    <dbReference type="NCBI Taxonomy" id="194707"/>
    <lineage>
        <taxon>Eukaryota</taxon>
        <taxon>Viridiplantae</taxon>
        <taxon>Streptophyta</taxon>
        <taxon>Embryophyta</taxon>
        <taxon>Tracheophyta</taxon>
        <taxon>Spermatophyta</taxon>
        <taxon>Magnoliopsida</taxon>
        <taxon>eudicotyledons</taxon>
        <taxon>Gunneridae</taxon>
        <taxon>Pentapetalae</taxon>
        <taxon>Dilleniales</taxon>
        <taxon>Dilleniaceae</taxon>
        <taxon>Dillenia</taxon>
    </lineage>
</organism>
<evidence type="ECO:0000256" key="4">
    <source>
        <dbReference type="ARBA" id="ARBA00023163"/>
    </source>
</evidence>
<keyword evidence="4" id="KW-0804">Transcription</keyword>
<dbReference type="PANTHER" id="PTHR46324:SF7">
    <property type="entry name" value="BASIC LEUCINE-ZIPPER 75"/>
    <property type="match status" value="1"/>
</dbReference>
<dbReference type="InterPro" id="IPR004827">
    <property type="entry name" value="bZIP"/>
</dbReference>
<evidence type="ECO:0000256" key="1">
    <source>
        <dbReference type="ARBA" id="ARBA00004123"/>
    </source>
</evidence>
<dbReference type="Pfam" id="PF00170">
    <property type="entry name" value="bZIP_1"/>
    <property type="match status" value="1"/>
</dbReference>
<keyword evidence="9" id="KW-1185">Reference proteome</keyword>
<dbReference type="SUPFAM" id="SSF57959">
    <property type="entry name" value="Leucine zipper domain"/>
    <property type="match status" value="1"/>
</dbReference>
<dbReference type="Gene3D" id="1.20.5.170">
    <property type="match status" value="1"/>
</dbReference>
<evidence type="ECO:0000256" key="3">
    <source>
        <dbReference type="ARBA" id="ARBA00023125"/>
    </source>
</evidence>
<comment type="subcellular location">
    <subcellularLocation>
        <location evidence="1">Nucleus</location>
    </subcellularLocation>
</comment>
<dbReference type="Proteomes" id="UP001370490">
    <property type="component" value="Unassembled WGS sequence"/>
</dbReference>
<dbReference type="SMART" id="SM00338">
    <property type="entry name" value="BRLZ"/>
    <property type="match status" value="1"/>
</dbReference>
<comment type="caution">
    <text evidence="8">The sequence shown here is derived from an EMBL/GenBank/DDBJ whole genome shotgun (WGS) entry which is preliminary data.</text>
</comment>
<evidence type="ECO:0000313" key="9">
    <source>
        <dbReference type="Proteomes" id="UP001370490"/>
    </source>
</evidence>
<keyword evidence="6" id="KW-0175">Coiled coil</keyword>
<feature type="coiled-coil region" evidence="6">
    <location>
        <begin position="60"/>
        <end position="122"/>
    </location>
</feature>
<dbReference type="InterPro" id="IPR044521">
    <property type="entry name" value="AtbZIP8/43"/>
</dbReference>
<dbReference type="AlphaFoldDB" id="A0AAN8Z2V7"/>
<dbReference type="PROSITE" id="PS00036">
    <property type="entry name" value="BZIP_BASIC"/>
    <property type="match status" value="1"/>
</dbReference>
<evidence type="ECO:0000256" key="2">
    <source>
        <dbReference type="ARBA" id="ARBA00023015"/>
    </source>
</evidence>
<keyword evidence="3" id="KW-0238">DNA-binding</keyword>
<proteinExistence type="predicted"/>
<dbReference type="GO" id="GO:0003700">
    <property type="term" value="F:DNA-binding transcription factor activity"/>
    <property type="evidence" value="ECO:0007669"/>
    <property type="project" value="InterPro"/>
</dbReference>
<sequence>MKITDESFSSVPINSEIYNPINNYPPNTAALNTYPNYGEPQDHQQRTVNERRYNRMVSNRESARRSRQRKKMQLEDLRLQVTYLQTANSQLTEKLVELLEWNRKLLQENARLKEEASSWKNVTGFLTLPRDPEELSKNKVHVKVDSSSI</sequence>
<dbReference type="PROSITE" id="PS50217">
    <property type="entry name" value="BZIP"/>
    <property type="match status" value="1"/>
</dbReference>
<dbReference type="InterPro" id="IPR045314">
    <property type="entry name" value="bZIP_plant_GBF1"/>
</dbReference>
<reference evidence="8 9" key="1">
    <citation type="submission" date="2023-12" db="EMBL/GenBank/DDBJ databases">
        <title>A high-quality genome assembly for Dillenia turbinata (Dilleniales).</title>
        <authorList>
            <person name="Chanderbali A."/>
        </authorList>
    </citation>
    <scope>NUCLEOTIDE SEQUENCE [LARGE SCALE GENOMIC DNA]</scope>
    <source>
        <strain evidence="8">LSX21</strain>
        <tissue evidence="8">Leaf</tissue>
    </source>
</reference>
<keyword evidence="2" id="KW-0805">Transcription regulation</keyword>
<dbReference type="EMBL" id="JBAMMX010000020">
    <property type="protein sequence ID" value="KAK6921075.1"/>
    <property type="molecule type" value="Genomic_DNA"/>
</dbReference>
<evidence type="ECO:0000313" key="8">
    <source>
        <dbReference type="EMBL" id="KAK6921075.1"/>
    </source>
</evidence>
<gene>
    <name evidence="8" type="ORF">RJ641_014753</name>
</gene>
<protein>
    <submittedName>
        <fullName evidence="8">Basic-leucine zipper domain</fullName>
    </submittedName>
</protein>
<accession>A0AAN8Z2V7</accession>
<dbReference type="FunFam" id="1.20.5.170:FF:000020">
    <property type="entry name" value="BZIP transcription factor"/>
    <property type="match status" value="1"/>
</dbReference>
<dbReference type="CDD" id="cd14702">
    <property type="entry name" value="bZIP_plant_GBF1"/>
    <property type="match status" value="1"/>
</dbReference>
<dbReference type="GO" id="GO:0046983">
    <property type="term" value="F:protein dimerization activity"/>
    <property type="evidence" value="ECO:0007669"/>
    <property type="project" value="UniProtKB-ARBA"/>
</dbReference>
<dbReference type="GO" id="GO:0005634">
    <property type="term" value="C:nucleus"/>
    <property type="evidence" value="ECO:0007669"/>
    <property type="project" value="UniProtKB-SubCell"/>
</dbReference>
<dbReference type="PANTHER" id="PTHR46324">
    <property type="entry name" value="BASIC LEUCINE ZIPPER 43-RELATED"/>
    <property type="match status" value="1"/>
</dbReference>